<dbReference type="RefSeq" id="WP_343063530.1">
    <property type="nucleotide sequence ID" value="NZ_BAABEH010000001.1"/>
</dbReference>
<keyword evidence="2" id="KW-1133">Transmembrane helix</keyword>
<keyword evidence="2" id="KW-0812">Transmembrane</keyword>
<feature type="region of interest" description="Disordered" evidence="1">
    <location>
        <begin position="114"/>
        <end position="133"/>
    </location>
</feature>
<dbReference type="InterPro" id="IPR025403">
    <property type="entry name" value="TgpA-like_C"/>
</dbReference>
<evidence type="ECO:0000313" key="4">
    <source>
        <dbReference type="EMBL" id="NYJ23954.1"/>
    </source>
</evidence>
<comment type="caution">
    <text evidence="4">The sequence shown here is derived from an EMBL/GenBank/DDBJ whole genome shotgun (WGS) entry which is preliminary data.</text>
</comment>
<feature type="transmembrane region" description="Helical" evidence="2">
    <location>
        <begin position="77"/>
        <end position="98"/>
    </location>
</feature>
<evidence type="ECO:0000259" key="3">
    <source>
        <dbReference type="Pfam" id="PF13559"/>
    </source>
</evidence>
<evidence type="ECO:0000313" key="5">
    <source>
        <dbReference type="Proteomes" id="UP000578352"/>
    </source>
</evidence>
<organism evidence="4 5">
    <name type="scientific">Leifsonia shinshuensis</name>
    <dbReference type="NCBI Taxonomy" id="150026"/>
    <lineage>
        <taxon>Bacteria</taxon>
        <taxon>Bacillati</taxon>
        <taxon>Actinomycetota</taxon>
        <taxon>Actinomycetes</taxon>
        <taxon>Micrococcales</taxon>
        <taxon>Microbacteriaceae</taxon>
        <taxon>Leifsonia</taxon>
    </lineage>
</organism>
<protein>
    <submittedName>
        <fullName evidence="4">Preprotein translocase subunit Sec61beta</fullName>
    </submittedName>
</protein>
<dbReference type="EMBL" id="JACCFL010000001">
    <property type="protein sequence ID" value="NYJ23954.1"/>
    <property type="molecule type" value="Genomic_DNA"/>
</dbReference>
<proteinExistence type="predicted"/>
<accession>A0A853CXQ1</accession>
<dbReference type="Proteomes" id="UP000578352">
    <property type="component" value="Unassembled WGS sequence"/>
</dbReference>
<gene>
    <name evidence="4" type="ORF">HNR13_002241</name>
</gene>
<name>A0A853CXQ1_9MICO</name>
<sequence length="243" mass="25995">MGSKATRSRQRWGMVTAAGLLLAFSGVALAFQGAPVFTGLRFTPPAADLQPHPGEQQVTGTPTPEDIPHETRIDLTWVTYAVIALIVVVLLALLWRYLRRRLQPVFPGLSGDVAGSTEGSVAPEPPAQPRPERVRRGLDRALDLLGEDREPRDAIERAWLGLEEGAADSGVHRLPAETPGEFVRRVVSRVASDRAAAGELLDLYLRARFSDAPVTASDVDAARAAVEALRASWGAAAAGGVVR</sequence>
<evidence type="ECO:0000256" key="2">
    <source>
        <dbReference type="SAM" id="Phobius"/>
    </source>
</evidence>
<feature type="region of interest" description="Disordered" evidence="1">
    <location>
        <begin position="45"/>
        <end position="67"/>
    </location>
</feature>
<dbReference type="Pfam" id="PF13559">
    <property type="entry name" value="DUF4129"/>
    <property type="match status" value="1"/>
</dbReference>
<keyword evidence="2" id="KW-0472">Membrane</keyword>
<dbReference type="AlphaFoldDB" id="A0A853CXQ1"/>
<reference evidence="4 5" key="1">
    <citation type="submission" date="2020-07" db="EMBL/GenBank/DDBJ databases">
        <title>Sequencing the genomes of 1000 actinobacteria strains.</title>
        <authorList>
            <person name="Klenk H.-P."/>
        </authorList>
    </citation>
    <scope>NUCLEOTIDE SEQUENCE [LARGE SCALE GENOMIC DNA]</scope>
    <source>
        <strain evidence="4 5">DSM 15165</strain>
    </source>
</reference>
<feature type="domain" description="Protein-glutamine gamma-glutamyltransferase-like C-terminal" evidence="3">
    <location>
        <begin position="158"/>
        <end position="227"/>
    </location>
</feature>
<evidence type="ECO:0000256" key="1">
    <source>
        <dbReference type="SAM" id="MobiDB-lite"/>
    </source>
</evidence>